<dbReference type="EMBL" id="MWWU01000003">
    <property type="protein sequence ID" value="OZG55298.1"/>
    <property type="molecule type" value="Genomic_DNA"/>
</dbReference>
<comment type="caution">
    <text evidence="5">The sequence shown here is derived from an EMBL/GenBank/DDBJ whole genome shotgun (WGS) entry which is preliminary data.</text>
</comment>
<dbReference type="SUPFAM" id="SSF51445">
    <property type="entry name" value="(Trans)glycosidases"/>
    <property type="match status" value="1"/>
</dbReference>
<dbReference type="PANTHER" id="PTHR10353:SF36">
    <property type="entry name" value="LP05116P"/>
    <property type="match status" value="1"/>
</dbReference>
<dbReference type="Proteomes" id="UP000228976">
    <property type="component" value="Unassembled WGS sequence"/>
</dbReference>
<organism evidence="5 6">
    <name type="scientific">Aeriscardovia aeriphila</name>
    <dbReference type="NCBI Taxonomy" id="218139"/>
    <lineage>
        <taxon>Bacteria</taxon>
        <taxon>Bacillati</taxon>
        <taxon>Actinomycetota</taxon>
        <taxon>Actinomycetes</taxon>
        <taxon>Bifidobacteriales</taxon>
        <taxon>Bifidobacteriaceae</taxon>
        <taxon>Aeriscardovia</taxon>
    </lineage>
</organism>
<keyword evidence="6" id="KW-1185">Reference proteome</keyword>
<sequence length="511" mass="56468">MTFTFPQGFTWGVATASYQVEGAAQEGGRTPSIWDTYCAVPGNISDGSSGEVACDQYHLYKQDVALMKKLGVQAYRFSVSWSRVFPSLDGPVNEEGINYYRSLISELRKAGIKPVVTLYHWDLPQYLQDIGGWANREVAYRFADYARELARQFGSSVDTWTTLNEPWCAAYLGYGSGIHAPGIANYAQALAAVHHLNLAHGLAIKAIREELGEQAKCSVTLNLQIRNAASHSADDRLAEHMQNLLDNEVFLGPMLEGAYDPEIFELTRDWTDWSFVKPGDVEIIHQPINSLGVNYYSASTVYLKRVPIAEKMAYRRHLAELAAKATKPAEGEDAAGLAALSASGSLANAGGVPVPQGAADRVQQPPVPGLEDVAYLPGEGELTDTGWSQNPEELTKLLFDLHRRFPSLPLMITENGSAWKDEVSVEPDGTKIVHDPKRVVYLNDHVKAMADAIEAGVPVIGYYAWSLLDNFEWGSGYSKRFGIIRVDYDTQERIWKDSATRYSEIAHSNQI</sequence>
<dbReference type="PROSITE" id="PS00653">
    <property type="entry name" value="GLYCOSYL_HYDROL_F1_2"/>
    <property type="match status" value="1"/>
</dbReference>
<dbReference type="InterPro" id="IPR017853">
    <property type="entry name" value="GH"/>
</dbReference>
<keyword evidence="3" id="KW-0326">Glycosidase</keyword>
<evidence type="ECO:0000313" key="6">
    <source>
        <dbReference type="Proteomes" id="UP000228976"/>
    </source>
</evidence>
<evidence type="ECO:0000256" key="3">
    <source>
        <dbReference type="ARBA" id="ARBA00023295"/>
    </source>
</evidence>
<accession>A0A261F897</accession>
<evidence type="ECO:0000256" key="4">
    <source>
        <dbReference type="RuleBase" id="RU003690"/>
    </source>
</evidence>
<dbReference type="Gene3D" id="3.20.20.80">
    <property type="entry name" value="Glycosidases"/>
    <property type="match status" value="1"/>
</dbReference>
<name>A0A261F897_9BIFI</name>
<dbReference type="OrthoDB" id="9765195at2"/>
<dbReference type="PANTHER" id="PTHR10353">
    <property type="entry name" value="GLYCOSYL HYDROLASE"/>
    <property type="match status" value="1"/>
</dbReference>
<evidence type="ECO:0000313" key="5">
    <source>
        <dbReference type="EMBL" id="OZG55298.1"/>
    </source>
</evidence>
<protein>
    <submittedName>
        <fullName evidence="5">Beta-glucosidase</fullName>
    </submittedName>
</protein>
<dbReference type="InterPro" id="IPR001360">
    <property type="entry name" value="Glyco_hydro_1"/>
</dbReference>
<dbReference type="Pfam" id="PF00232">
    <property type="entry name" value="Glyco_hydro_1"/>
    <property type="match status" value="1"/>
</dbReference>
<comment type="similarity">
    <text evidence="1 4">Belongs to the glycosyl hydrolase 1 family.</text>
</comment>
<proteinExistence type="inferred from homology"/>
<dbReference type="GO" id="GO:0005829">
    <property type="term" value="C:cytosol"/>
    <property type="evidence" value="ECO:0007669"/>
    <property type="project" value="TreeGrafter"/>
</dbReference>
<dbReference type="InterPro" id="IPR033132">
    <property type="entry name" value="GH_1_N_CS"/>
</dbReference>
<reference evidence="5 6" key="1">
    <citation type="journal article" date="2017" name="BMC Genomics">
        <title>Comparative genomic and phylogenomic analyses of the Bifidobacteriaceae family.</title>
        <authorList>
            <person name="Lugli G.A."/>
            <person name="Milani C."/>
            <person name="Turroni F."/>
            <person name="Duranti S."/>
            <person name="Mancabelli L."/>
            <person name="Mangifesta M."/>
            <person name="Ferrario C."/>
            <person name="Modesto M."/>
            <person name="Mattarelli P."/>
            <person name="Jiri K."/>
            <person name="van Sinderen D."/>
            <person name="Ventura M."/>
        </authorList>
    </citation>
    <scope>NUCLEOTIDE SEQUENCE [LARGE SCALE GENOMIC DNA]</scope>
    <source>
        <strain evidence="5 6">LMG 21773</strain>
    </source>
</reference>
<dbReference type="PRINTS" id="PR00131">
    <property type="entry name" value="GLHYDRLASE1"/>
</dbReference>
<dbReference type="RefSeq" id="WP_094690180.1">
    <property type="nucleotide sequence ID" value="NZ_JACBYZ010000001.1"/>
</dbReference>
<evidence type="ECO:0000256" key="1">
    <source>
        <dbReference type="ARBA" id="ARBA00010838"/>
    </source>
</evidence>
<dbReference type="GO" id="GO:0008422">
    <property type="term" value="F:beta-glucosidase activity"/>
    <property type="evidence" value="ECO:0007669"/>
    <property type="project" value="TreeGrafter"/>
</dbReference>
<dbReference type="GO" id="GO:0016052">
    <property type="term" value="P:carbohydrate catabolic process"/>
    <property type="evidence" value="ECO:0007669"/>
    <property type="project" value="TreeGrafter"/>
</dbReference>
<dbReference type="AlphaFoldDB" id="A0A261F897"/>
<evidence type="ECO:0000256" key="2">
    <source>
        <dbReference type="ARBA" id="ARBA00022801"/>
    </source>
</evidence>
<keyword evidence="2" id="KW-0378">Hydrolase</keyword>
<gene>
    <name evidence="5" type="ORF">AEAE_1095</name>
</gene>